<dbReference type="InterPro" id="IPR000649">
    <property type="entry name" value="IF-2B-related"/>
</dbReference>
<comment type="caution">
    <text evidence="7">The sequence shown here is derived from an EMBL/GenBank/DDBJ whole genome shotgun (WGS) entry which is preliminary data.</text>
</comment>
<sequence length="378" mass="41187">MGGIVQSETLLAIKYSRGSLEILNQLLLPFQPVYDKITTVDDGHDAIRTMRVRGGAPAIAVVASLSLAIELNVKSFVNKAELNQFVKEKLSYLKTSRPTAVDLFNTIGKLLSLSENFLNDTVLNVEKSKLKLIEFCEAMLQTDVENNKNIGSFGSEFLKNYYKSSSLSEGLTILTHCNTGSLATAGWGTALGIIRSLNEAKNLSHVYCTETRPYNQGGRLTAYELVYEKIPSTLICDSMASALLKTKNVNAIIVGADRVCANGDTANKIGTYQLAITAKYHGIPFLVAAPSTSIDFSLENGSLIPIEVRNGSEVSKIKGLDEGDGKLRTLKISADGINIWNPGFDVTPADLISAIVTEKGVFEKLKDKNVFNLKKEYF</sequence>
<keyword evidence="5 6" id="KW-0539">Nucleus</keyword>
<proteinExistence type="inferred from homology"/>
<dbReference type="GO" id="GO:0005737">
    <property type="term" value="C:cytoplasm"/>
    <property type="evidence" value="ECO:0007669"/>
    <property type="project" value="UniProtKB-SubCell"/>
</dbReference>
<dbReference type="GO" id="GO:0005634">
    <property type="term" value="C:nucleus"/>
    <property type="evidence" value="ECO:0007669"/>
    <property type="project" value="UniProtKB-SubCell"/>
</dbReference>
<keyword evidence="2 6" id="KW-0028">Amino-acid biosynthesis</keyword>
<dbReference type="EMBL" id="JADGJW010000306">
    <property type="protein sequence ID" value="KAJ3220325.1"/>
    <property type="molecule type" value="Genomic_DNA"/>
</dbReference>
<evidence type="ECO:0000256" key="3">
    <source>
        <dbReference type="ARBA" id="ARBA00023167"/>
    </source>
</evidence>
<dbReference type="InterPro" id="IPR005251">
    <property type="entry name" value="IF-M1Pi"/>
</dbReference>
<gene>
    <name evidence="6 7" type="primary">MRI1</name>
    <name evidence="7" type="ORF">HK099_004379</name>
</gene>
<reference evidence="7" key="1">
    <citation type="submission" date="2020-05" db="EMBL/GenBank/DDBJ databases">
        <title>Phylogenomic resolution of chytrid fungi.</title>
        <authorList>
            <person name="Stajich J.E."/>
            <person name="Amses K."/>
            <person name="Simmons R."/>
            <person name="Seto K."/>
            <person name="Myers J."/>
            <person name="Bonds A."/>
            <person name="Quandt C.A."/>
            <person name="Barry K."/>
            <person name="Liu P."/>
            <person name="Grigoriev I."/>
            <person name="Longcore J.E."/>
            <person name="James T.Y."/>
        </authorList>
    </citation>
    <scope>NUCLEOTIDE SEQUENCE</scope>
    <source>
        <strain evidence="7">JEL0476</strain>
    </source>
</reference>
<organism evidence="7 8">
    <name type="scientific">Clydaea vesicula</name>
    <dbReference type="NCBI Taxonomy" id="447962"/>
    <lineage>
        <taxon>Eukaryota</taxon>
        <taxon>Fungi</taxon>
        <taxon>Fungi incertae sedis</taxon>
        <taxon>Chytridiomycota</taxon>
        <taxon>Chytridiomycota incertae sedis</taxon>
        <taxon>Chytridiomycetes</taxon>
        <taxon>Lobulomycetales</taxon>
        <taxon>Lobulomycetaceae</taxon>
        <taxon>Clydaea</taxon>
    </lineage>
</organism>
<dbReference type="InterPro" id="IPR042529">
    <property type="entry name" value="IF_2B-like_C"/>
</dbReference>
<dbReference type="Gene3D" id="3.40.50.10470">
    <property type="entry name" value="Translation initiation factor eif-2b, domain 2"/>
    <property type="match status" value="1"/>
</dbReference>
<dbReference type="PANTHER" id="PTHR43475:SF1">
    <property type="entry name" value="METHYLTHIORIBOSE-1-PHOSPHATE ISOMERASE"/>
    <property type="match status" value="1"/>
</dbReference>
<dbReference type="FunFam" id="1.20.120.420:FF:000003">
    <property type="entry name" value="Methylthioribose-1-phosphate isomerase"/>
    <property type="match status" value="1"/>
</dbReference>
<dbReference type="EC" id="5.3.1.23" evidence="6"/>
<dbReference type="InterPro" id="IPR037171">
    <property type="entry name" value="NagB/RpiA_transferase-like"/>
</dbReference>
<dbReference type="GO" id="GO:0046523">
    <property type="term" value="F:S-methyl-5-thioribose-1-phosphate isomerase activity"/>
    <property type="evidence" value="ECO:0007669"/>
    <property type="project" value="UniProtKB-UniRule"/>
</dbReference>
<keyword evidence="4 6" id="KW-0413">Isomerase</keyword>
<dbReference type="NCBIfam" id="TIGR00524">
    <property type="entry name" value="eIF-2B_rel"/>
    <property type="match status" value="1"/>
</dbReference>
<evidence type="ECO:0000256" key="2">
    <source>
        <dbReference type="ARBA" id="ARBA00022605"/>
    </source>
</evidence>
<dbReference type="PANTHER" id="PTHR43475">
    <property type="entry name" value="METHYLTHIORIBOSE-1-PHOSPHATE ISOMERASE"/>
    <property type="match status" value="1"/>
</dbReference>
<feature type="active site" description="Proton donor" evidence="6">
    <location>
        <position position="257"/>
    </location>
</feature>
<comment type="subcellular location">
    <subcellularLocation>
        <location evidence="6">Cytoplasm</location>
    </subcellularLocation>
    <subcellularLocation>
        <location evidence="6">Nucleus</location>
    </subcellularLocation>
</comment>
<dbReference type="Pfam" id="PF01008">
    <property type="entry name" value="IF-2B"/>
    <property type="match status" value="1"/>
</dbReference>
<name>A0AAD5U0R9_9FUNG</name>
<accession>A0AAD5U0R9</accession>
<evidence type="ECO:0000313" key="8">
    <source>
        <dbReference type="Proteomes" id="UP001211065"/>
    </source>
</evidence>
<comment type="function">
    <text evidence="6">Catalyzes the interconversion of methylthioribose-1-phosphate (MTR-1-P) into methylthioribulose-1-phosphate (MTRu-1-P).</text>
</comment>
<dbReference type="GO" id="GO:0019509">
    <property type="term" value="P:L-methionine salvage from methylthioadenosine"/>
    <property type="evidence" value="ECO:0007669"/>
    <property type="project" value="UniProtKB-UniRule"/>
</dbReference>
<evidence type="ECO:0000313" key="7">
    <source>
        <dbReference type="EMBL" id="KAJ3220325.1"/>
    </source>
</evidence>
<dbReference type="InterPro" id="IPR027363">
    <property type="entry name" value="M1Pi_N"/>
</dbReference>
<dbReference type="HAMAP" id="MF_01678">
    <property type="entry name" value="Salvage_MtnA"/>
    <property type="match status" value="1"/>
</dbReference>
<dbReference type="AlphaFoldDB" id="A0AAD5U0R9"/>
<comment type="pathway">
    <text evidence="6">Amino-acid biosynthesis; L-methionine biosynthesis via salvage pathway; L-methionine from S-methyl-5-thio-alpha-D-ribose 1-phosphate: step 1/6.</text>
</comment>
<protein>
    <recommendedName>
        <fullName evidence="6">Methylthioribose-1-phosphate isomerase</fullName>
        <shortName evidence="6">M1Pi</shortName>
        <shortName evidence="6">MTR-1-P isomerase</shortName>
        <ecNumber evidence="6">5.3.1.23</ecNumber>
    </recommendedName>
    <alternativeName>
        <fullName evidence="6">S-methyl-5-thioribose-1-phosphate isomerase</fullName>
    </alternativeName>
    <alternativeName>
        <fullName evidence="6">Translation initiation factor eIF-2B subunit alpha/beta/delta-like protein</fullName>
    </alternativeName>
</protein>
<dbReference type="InterPro" id="IPR011559">
    <property type="entry name" value="Initiation_fac_2B_a/b/d"/>
</dbReference>
<feature type="site" description="Transition state stabilizer" evidence="6">
    <location>
        <position position="177"/>
    </location>
</feature>
<comment type="similarity">
    <text evidence="6">Belongs to the eIF-2B alpha/beta/delta subunits family. MtnA subfamily.</text>
</comment>
<dbReference type="Proteomes" id="UP001211065">
    <property type="component" value="Unassembled WGS sequence"/>
</dbReference>
<evidence type="ECO:0000256" key="4">
    <source>
        <dbReference type="ARBA" id="ARBA00023235"/>
    </source>
</evidence>
<dbReference type="FunFam" id="3.40.50.10470:FF:000003">
    <property type="entry name" value="Methylthioribose-1-phosphate isomerase"/>
    <property type="match status" value="1"/>
</dbReference>
<dbReference type="Gene3D" id="1.20.120.420">
    <property type="entry name" value="translation initiation factor eif-2b, domain 1"/>
    <property type="match status" value="1"/>
</dbReference>
<dbReference type="NCBIfam" id="NF004326">
    <property type="entry name" value="PRK05720.1"/>
    <property type="match status" value="1"/>
</dbReference>
<evidence type="ECO:0000256" key="5">
    <source>
        <dbReference type="ARBA" id="ARBA00023242"/>
    </source>
</evidence>
<keyword evidence="1 6" id="KW-0963">Cytoplasm</keyword>
<evidence type="ECO:0000256" key="6">
    <source>
        <dbReference type="HAMAP-Rule" id="MF_03119"/>
    </source>
</evidence>
<evidence type="ECO:0000256" key="1">
    <source>
        <dbReference type="ARBA" id="ARBA00022490"/>
    </source>
</evidence>
<comment type="catalytic activity">
    <reaction evidence="6">
        <text>5-(methylsulfanyl)-alpha-D-ribose 1-phosphate = 5-(methylsulfanyl)-D-ribulose 1-phosphate</text>
        <dbReference type="Rhea" id="RHEA:19989"/>
        <dbReference type="ChEBI" id="CHEBI:58533"/>
        <dbReference type="ChEBI" id="CHEBI:58548"/>
        <dbReference type="EC" id="5.3.1.23"/>
    </reaction>
</comment>
<dbReference type="SUPFAM" id="SSF100950">
    <property type="entry name" value="NagB/RpiA/CoA transferase-like"/>
    <property type="match status" value="1"/>
</dbReference>
<keyword evidence="8" id="KW-1185">Reference proteome</keyword>
<keyword evidence="3 6" id="KW-0486">Methionine biosynthesis</keyword>
<dbReference type="NCBIfam" id="TIGR00512">
    <property type="entry name" value="salvage_mtnA"/>
    <property type="match status" value="1"/>
</dbReference>